<dbReference type="InterPro" id="IPR000322">
    <property type="entry name" value="Glyco_hydro_31_TIM"/>
</dbReference>
<evidence type="ECO:0000256" key="2">
    <source>
        <dbReference type="RuleBase" id="RU361185"/>
    </source>
</evidence>
<keyword evidence="2" id="KW-0326">Glycosidase</keyword>
<dbReference type="InterPro" id="IPR025887">
    <property type="entry name" value="Glyco_hydro_31_N_dom"/>
</dbReference>
<dbReference type="Pfam" id="PF21365">
    <property type="entry name" value="Glyco_hydro_31_3rd"/>
    <property type="match status" value="1"/>
</dbReference>
<evidence type="ECO:0000313" key="5">
    <source>
        <dbReference type="EMBL" id="MDN0050684.1"/>
    </source>
</evidence>
<comment type="caution">
    <text evidence="5">The sequence shown here is derived from an EMBL/GenBank/DDBJ whole genome shotgun (WGS) entry which is preliminary data.</text>
</comment>
<dbReference type="CDD" id="cd06591">
    <property type="entry name" value="GH31_xylosidase_XylS"/>
    <property type="match status" value="1"/>
</dbReference>
<gene>
    <name evidence="5" type="ORF">QVO10_15095</name>
</gene>
<dbReference type="InterPro" id="IPR001711">
    <property type="entry name" value="PLipase_C_Pinositol-sp_Y"/>
</dbReference>
<reference evidence="5" key="1">
    <citation type="submission" date="2023-06" db="EMBL/GenBank/DDBJ databases">
        <authorList>
            <person name="Zeman M."/>
            <person name="Kubasova T."/>
            <person name="Jahodarova E."/>
            <person name="Nykrynova M."/>
            <person name="Rychlik I."/>
        </authorList>
    </citation>
    <scope>NUCLEOTIDE SEQUENCE</scope>
    <source>
        <strain evidence="5">84_SSukc20</strain>
    </source>
</reference>
<evidence type="ECO:0000313" key="6">
    <source>
        <dbReference type="Proteomes" id="UP001167871"/>
    </source>
</evidence>
<dbReference type="RefSeq" id="WP_301935045.1">
    <property type="nucleotide sequence ID" value="NZ_JAUEII010000045.1"/>
</dbReference>
<name>A0ABT7X9G0_9BACE</name>
<dbReference type="PROSITE" id="PS50008">
    <property type="entry name" value="PIPLC_Y_DOMAIN"/>
    <property type="match status" value="1"/>
</dbReference>
<sequence length="865" mass="98427">MMKKRICWVLFVCLCFTLGWAQSVRSYRQAEDSLTVVLSEGEIRLYPLADNAVRVKYVRQEPVLPDWVYVGNDKPAWSVKETGEEITLGLPGLVVRIDKEKGTLAYFTPEGKPILQEKERQLVASSVQGEPTRCAAQCFYSPADENLFGLGQFQDGQLNVRGLSRRLTQVNTQIAVPFVLSDKGYGILWNNYGLTEFNPADSLITLTRTVSSGDAETVDVTSAEGGKQEVRERFVFTSSLIIRESGRYAVMLDVGQTMARRHHLKIGNQTVFDMKNLWLPPTTSAIVELEAGVYPVEAELEKEDRPKVYYRKVTDETVFRSPVAEAVDYTVFAGKADEVIAAYRRVTGEVPMMPRWALGYIHCRERFHGQDEIVQTATRFRNDSLPMDVIVQDWQYWGKYGWNAMRFDESGYPDPKKLVDDVHALDARLMLSVWSKIDPASEVGKLMQGKGYYIPQTSWIDFFNPDAAAYYWENFNKRLLKPYGIDAWWLDATEPENDDLLGRKVWNQTVPGEVYRNVYPLLVNRTVYEGSRREMPDRRVMLLTRSGFPGMQRYATATWSGDVGHDWETLRRQIVGGLGMVVSGQPWWTYDAGGFFRPGQSQYTDPAYHECFLRWLQAGVFLPLTRVHGYQSDTEFWNYGEEVVALARRALDTRYSLFPYIYSEAARTHYGGGTLMRPLVMDFAGDSLALAQKYEYMFGPSLLVAPVVEPGKNRWEVYLPHVQGGWYDFWTGAKTAGNGTWETVPVTLEQIPVFVKAGTILPLASGKPQTTREAADAGWTVRIYAGADAAYTVYEDNGIDYAYEQGAYALVRMEWDEAKGKLTIHPREGSFPEMKAVRPLRIIRYAGDRQEKQVIYKGKKLTVKF</sequence>
<dbReference type="InterPro" id="IPR013780">
    <property type="entry name" value="Glyco_hydro_b"/>
</dbReference>
<dbReference type="Gene3D" id="3.20.20.80">
    <property type="entry name" value="Glycosidases"/>
    <property type="match status" value="1"/>
</dbReference>
<dbReference type="SUPFAM" id="SSF74650">
    <property type="entry name" value="Galactose mutarotase-like"/>
    <property type="match status" value="1"/>
</dbReference>
<dbReference type="GO" id="GO:0016787">
    <property type="term" value="F:hydrolase activity"/>
    <property type="evidence" value="ECO:0007669"/>
    <property type="project" value="UniProtKB-KW"/>
</dbReference>
<dbReference type="Gene3D" id="2.60.40.1180">
    <property type="entry name" value="Golgi alpha-mannosidase II"/>
    <property type="match status" value="2"/>
</dbReference>
<dbReference type="CDD" id="cd14752">
    <property type="entry name" value="GH31_N"/>
    <property type="match status" value="1"/>
</dbReference>
<dbReference type="InterPro" id="IPR011013">
    <property type="entry name" value="Gal_mutarotase_sf_dom"/>
</dbReference>
<dbReference type="InterPro" id="IPR051816">
    <property type="entry name" value="Glycosyl_Hydrolase_31"/>
</dbReference>
<feature type="signal peptide" evidence="3">
    <location>
        <begin position="1"/>
        <end position="21"/>
    </location>
</feature>
<evidence type="ECO:0000259" key="4">
    <source>
        <dbReference type="PROSITE" id="PS50008"/>
    </source>
</evidence>
<dbReference type="SUPFAM" id="SSF51445">
    <property type="entry name" value="(Trans)glycosidases"/>
    <property type="match status" value="1"/>
</dbReference>
<keyword evidence="2 5" id="KW-0378">Hydrolase</keyword>
<dbReference type="InterPro" id="IPR033403">
    <property type="entry name" value="DUF5110"/>
</dbReference>
<dbReference type="Pfam" id="PF17137">
    <property type="entry name" value="DUF5110"/>
    <property type="match status" value="1"/>
</dbReference>
<dbReference type="PANTHER" id="PTHR43863">
    <property type="entry name" value="HYDROLASE, PUTATIVE (AFU_ORTHOLOGUE AFUA_1G03140)-RELATED"/>
    <property type="match status" value="1"/>
</dbReference>
<dbReference type="Gene3D" id="2.60.40.1760">
    <property type="entry name" value="glycosyl hydrolase (family 31)"/>
    <property type="match status" value="1"/>
</dbReference>
<dbReference type="Proteomes" id="UP001167871">
    <property type="component" value="Unassembled WGS sequence"/>
</dbReference>
<accession>A0ABT7X9G0</accession>
<reference evidence="5" key="2">
    <citation type="submission" date="2024-05" db="EMBL/GenBank/DDBJ databases">
        <title>Identification and characterization of horizontal gene transfer across gut microbiota members of farm animals based on homology search.</title>
        <authorList>
            <person name="Schwarzerova J."/>
            <person name="Nykrynova M."/>
            <person name="Jureckova K."/>
            <person name="Cejkova D."/>
            <person name="Rychlik I."/>
        </authorList>
    </citation>
    <scope>NUCLEOTIDE SEQUENCE</scope>
    <source>
        <strain evidence="5">84_SSukc20</strain>
    </source>
</reference>
<feature type="domain" description="PI-PLC Y-box" evidence="4">
    <location>
        <begin position="636"/>
        <end position="681"/>
    </location>
</feature>
<dbReference type="SUPFAM" id="SSF51011">
    <property type="entry name" value="Glycosyl hydrolase domain"/>
    <property type="match status" value="1"/>
</dbReference>
<dbReference type="Pfam" id="PF01055">
    <property type="entry name" value="Glyco_hydro_31_2nd"/>
    <property type="match status" value="1"/>
</dbReference>
<proteinExistence type="inferred from homology"/>
<evidence type="ECO:0000256" key="3">
    <source>
        <dbReference type="SAM" id="SignalP"/>
    </source>
</evidence>
<organism evidence="5 6">
    <name type="scientific">Bacteroides gallinaceum</name>
    <dbReference type="NCBI Taxonomy" id="1462571"/>
    <lineage>
        <taxon>Bacteria</taxon>
        <taxon>Pseudomonadati</taxon>
        <taxon>Bacteroidota</taxon>
        <taxon>Bacteroidia</taxon>
        <taxon>Bacteroidales</taxon>
        <taxon>Bacteroidaceae</taxon>
        <taxon>Bacteroides</taxon>
    </lineage>
</organism>
<keyword evidence="3" id="KW-0732">Signal</keyword>
<dbReference type="Pfam" id="PF13802">
    <property type="entry name" value="Gal_mutarotas_2"/>
    <property type="match status" value="1"/>
</dbReference>
<dbReference type="EMBL" id="JAUEII010000045">
    <property type="protein sequence ID" value="MDN0050684.1"/>
    <property type="molecule type" value="Genomic_DNA"/>
</dbReference>
<keyword evidence="6" id="KW-1185">Reference proteome</keyword>
<dbReference type="PANTHER" id="PTHR43863:SF2">
    <property type="entry name" value="MALTASE-GLUCOAMYLASE"/>
    <property type="match status" value="1"/>
</dbReference>
<dbReference type="InterPro" id="IPR048395">
    <property type="entry name" value="Glyco_hydro_31_C"/>
</dbReference>
<comment type="similarity">
    <text evidence="1 2">Belongs to the glycosyl hydrolase 31 family.</text>
</comment>
<protein>
    <submittedName>
        <fullName evidence="5">Glycoside hydrolase family 31 protein</fullName>
    </submittedName>
</protein>
<feature type="chain" id="PRO_5046037629" evidence="3">
    <location>
        <begin position="22"/>
        <end position="865"/>
    </location>
</feature>
<dbReference type="InterPro" id="IPR017853">
    <property type="entry name" value="GH"/>
</dbReference>
<evidence type="ECO:0000256" key="1">
    <source>
        <dbReference type="ARBA" id="ARBA00007806"/>
    </source>
</evidence>